<feature type="region of interest" description="Disordered" evidence="1">
    <location>
        <begin position="1"/>
        <end position="24"/>
    </location>
</feature>
<evidence type="ECO:0000313" key="3">
    <source>
        <dbReference type="Proteomes" id="UP000299102"/>
    </source>
</evidence>
<accession>A0A4C1Y548</accession>
<organism evidence="2 3">
    <name type="scientific">Eumeta variegata</name>
    <name type="common">Bagworm moth</name>
    <name type="synonym">Eumeta japonica</name>
    <dbReference type="NCBI Taxonomy" id="151549"/>
    <lineage>
        <taxon>Eukaryota</taxon>
        <taxon>Metazoa</taxon>
        <taxon>Ecdysozoa</taxon>
        <taxon>Arthropoda</taxon>
        <taxon>Hexapoda</taxon>
        <taxon>Insecta</taxon>
        <taxon>Pterygota</taxon>
        <taxon>Neoptera</taxon>
        <taxon>Endopterygota</taxon>
        <taxon>Lepidoptera</taxon>
        <taxon>Glossata</taxon>
        <taxon>Ditrysia</taxon>
        <taxon>Tineoidea</taxon>
        <taxon>Psychidae</taxon>
        <taxon>Oiketicinae</taxon>
        <taxon>Eumeta</taxon>
    </lineage>
</organism>
<protein>
    <submittedName>
        <fullName evidence="2">Uncharacterized protein</fullName>
    </submittedName>
</protein>
<dbReference type="AlphaFoldDB" id="A0A4C1Y548"/>
<reference evidence="2 3" key="1">
    <citation type="journal article" date="2019" name="Commun. Biol.">
        <title>The bagworm genome reveals a unique fibroin gene that provides high tensile strength.</title>
        <authorList>
            <person name="Kono N."/>
            <person name="Nakamura H."/>
            <person name="Ohtoshi R."/>
            <person name="Tomita M."/>
            <person name="Numata K."/>
            <person name="Arakawa K."/>
        </authorList>
    </citation>
    <scope>NUCLEOTIDE SEQUENCE [LARGE SCALE GENOMIC DNA]</scope>
</reference>
<dbReference type="Proteomes" id="UP000299102">
    <property type="component" value="Unassembled WGS sequence"/>
</dbReference>
<sequence length="97" mass="11253">MKNEQEKIEHKDPASGDDDDESYGYLRYGRAERRLHHRDTGELVPRSGTKIKAVEKSVRSMRCTDCQHKYKNMPARSPARRHEAANEPVRTITSNTR</sequence>
<proteinExistence type="predicted"/>
<comment type="caution">
    <text evidence="2">The sequence shown here is derived from an EMBL/GenBank/DDBJ whole genome shotgun (WGS) entry which is preliminary data.</text>
</comment>
<evidence type="ECO:0000313" key="2">
    <source>
        <dbReference type="EMBL" id="GBP71026.1"/>
    </source>
</evidence>
<name>A0A4C1Y548_EUMVA</name>
<dbReference type="EMBL" id="BGZK01001094">
    <property type="protein sequence ID" value="GBP71026.1"/>
    <property type="molecule type" value="Genomic_DNA"/>
</dbReference>
<keyword evidence="3" id="KW-1185">Reference proteome</keyword>
<evidence type="ECO:0000256" key="1">
    <source>
        <dbReference type="SAM" id="MobiDB-lite"/>
    </source>
</evidence>
<feature type="region of interest" description="Disordered" evidence="1">
    <location>
        <begin position="70"/>
        <end position="97"/>
    </location>
</feature>
<gene>
    <name evidence="2" type="ORF">EVAR_57794_1</name>
</gene>
<feature type="compositionally biased region" description="Basic and acidic residues" evidence="1">
    <location>
        <begin position="1"/>
        <end position="14"/>
    </location>
</feature>